<evidence type="ECO:0000313" key="2">
    <source>
        <dbReference type="Proteomes" id="UP000325081"/>
    </source>
</evidence>
<organism evidence="1 2">
    <name type="scientific">Striga asiatica</name>
    <name type="common">Asiatic witchweed</name>
    <name type="synonym">Buchnera asiatica</name>
    <dbReference type="NCBI Taxonomy" id="4170"/>
    <lineage>
        <taxon>Eukaryota</taxon>
        <taxon>Viridiplantae</taxon>
        <taxon>Streptophyta</taxon>
        <taxon>Embryophyta</taxon>
        <taxon>Tracheophyta</taxon>
        <taxon>Spermatophyta</taxon>
        <taxon>Magnoliopsida</taxon>
        <taxon>eudicotyledons</taxon>
        <taxon>Gunneridae</taxon>
        <taxon>Pentapetalae</taxon>
        <taxon>asterids</taxon>
        <taxon>lamiids</taxon>
        <taxon>Lamiales</taxon>
        <taxon>Orobanchaceae</taxon>
        <taxon>Buchnereae</taxon>
        <taxon>Striga</taxon>
    </lineage>
</organism>
<dbReference type="AlphaFoldDB" id="A0A5A7Q2S6"/>
<gene>
    <name evidence="1" type="ORF">STAS_15684</name>
</gene>
<accession>A0A5A7Q2S6</accession>
<reference evidence="2" key="1">
    <citation type="journal article" date="2019" name="Curr. Biol.">
        <title>Genome Sequence of Striga asiatica Provides Insight into the Evolution of Plant Parasitism.</title>
        <authorList>
            <person name="Yoshida S."/>
            <person name="Kim S."/>
            <person name="Wafula E.K."/>
            <person name="Tanskanen J."/>
            <person name="Kim Y.M."/>
            <person name="Honaas L."/>
            <person name="Yang Z."/>
            <person name="Spallek T."/>
            <person name="Conn C.E."/>
            <person name="Ichihashi Y."/>
            <person name="Cheong K."/>
            <person name="Cui S."/>
            <person name="Der J.P."/>
            <person name="Gundlach H."/>
            <person name="Jiao Y."/>
            <person name="Hori C."/>
            <person name="Ishida J.K."/>
            <person name="Kasahara H."/>
            <person name="Kiba T."/>
            <person name="Kim M.S."/>
            <person name="Koo N."/>
            <person name="Laohavisit A."/>
            <person name="Lee Y.H."/>
            <person name="Lumba S."/>
            <person name="McCourt P."/>
            <person name="Mortimer J.C."/>
            <person name="Mutuku J.M."/>
            <person name="Nomura T."/>
            <person name="Sasaki-Sekimoto Y."/>
            <person name="Seto Y."/>
            <person name="Wang Y."/>
            <person name="Wakatake T."/>
            <person name="Sakakibara H."/>
            <person name="Demura T."/>
            <person name="Yamaguchi S."/>
            <person name="Yoneyama K."/>
            <person name="Manabe R.I."/>
            <person name="Nelson D.C."/>
            <person name="Schulman A.H."/>
            <person name="Timko M.P."/>
            <person name="dePamphilis C.W."/>
            <person name="Choi D."/>
            <person name="Shirasu K."/>
        </authorList>
    </citation>
    <scope>NUCLEOTIDE SEQUENCE [LARGE SCALE GENOMIC DNA]</scope>
    <source>
        <strain evidence="2">cv. UVA1</strain>
    </source>
</reference>
<name>A0A5A7Q2S6_STRAF</name>
<dbReference type="GO" id="GO:0003677">
    <property type="term" value="F:DNA binding"/>
    <property type="evidence" value="ECO:0007669"/>
    <property type="project" value="UniProtKB-KW"/>
</dbReference>
<dbReference type="Proteomes" id="UP000325081">
    <property type="component" value="Unassembled WGS sequence"/>
</dbReference>
<keyword evidence="2" id="KW-1185">Reference proteome</keyword>
<dbReference type="EMBL" id="BKCP01005572">
    <property type="protein sequence ID" value="GER39148.1"/>
    <property type="molecule type" value="Genomic_DNA"/>
</dbReference>
<proteinExistence type="predicted"/>
<comment type="caution">
    <text evidence="1">The sequence shown here is derived from an EMBL/GenBank/DDBJ whole genome shotgun (WGS) entry which is preliminary data.</text>
</comment>
<keyword evidence="1" id="KW-0238">DNA-binding</keyword>
<evidence type="ECO:0000313" key="1">
    <source>
        <dbReference type="EMBL" id="GER39148.1"/>
    </source>
</evidence>
<protein>
    <submittedName>
        <fullName evidence="1">DNA-binding response regulator</fullName>
    </submittedName>
</protein>
<sequence>MESAFPDSDAVERRLVVKGTDDLGLDGFAPGEHHLSIVKLVIRSCRPVISSRVKHPPLHRSRSRRCIDGVRSGLLPLPERGISKQAGEPHLFQFQRLSPIEVESNGHRFLPGIGFLLGL</sequence>